<name>A0AAP0QZ66_9ROSI</name>
<dbReference type="GO" id="GO:0046983">
    <property type="term" value="F:protein dimerization activity"/>
    <property type="evidence" value="ECO:0007669"/>
    <property type="project" value="InterPro"/>
</dbReference>
<reference evidence="8 9" key="1">
    <citation type="submission" date="2024-05" db="EMBL/GenBank/DDBJ databases">
        <title>Haplotype-resolved chromosome-level genome assembly of Huyou (Citrus changshanensis).</title>
        <authorList>
            <person name="Miao C."/>
            <person name="Chen W."/>
            <person name="Wu Y."/>
            <person name="Wang L."/>
            <person name="Zhao S."/>
            <person name="Grierson D."/>
            <person name="Xu C."/>
            <person name="Chen K."/>
        </authorList>
    </citation>
    <scope>NUCLEOTIDE SEQUENCE [LARGE SCALE GENOMIC DNA]</scope>
    <source>
        <strain evidence="8">01-14</strain>
        <tissue evidence="8">Leaf</tissue>
    </source>
</reference>
<dbReference type="PROSITE" id="PS50888">
    <property type="entry name" value="BHLH"/>
    <property type="match status" value="1"/>
</dbReference>
<dbReference type="CDD" id="cd11393">
    <property type="entry name" value="bHLH_AtbHLH_like"/>
    <property type="match status" value="1"/>
</dbReference>
<evidence type="ECO:0000256" key="5">
    <source>
        <dbReference type="ARBA" id="ARBA00023242"/>
    </source>
</evidence>
<comment type="caution">
    <text evidence="8">The sequence shown here is derived from an EMBL/GenBank/DDBJ whole genome shotgun (WGS) entry which is preliminary data.</text>
</comment>
<dbReference type="GO" id="GO:0005634">
    <property type="term" value="C:nucleus"/>
    <property type="evidence" value="ECO:0007669"/>
    <property type="project" value="UniProtKB-SubCell"/>
</dbReference>
<keyword evidence="9" id="KW-1185">Reference proteome</keyword>
<keyword evidence="3" id="KW-0238">DNA-binding</keyword>
<dbReference type="SMART" id="SM00353">
    <property type="entry name" value="HLH"/>
    <property type="match status" value="1"/>
</dbReference>
<feature type="domain" description="BHLH" evidence="7">
    <location>
        <begin position="41"/>
        <end position="92"/>
    </location>
</feature>
<evidence type="ECO:0000256" key="1">
    <source>
        <dbReference type="ARBA" id="ARBA00004123"/>
    </source>
</evidence>
<gene>
    <name evidence="8" type="ORF">WN944_021052</name>
</gene>
<sequence length="192" mass="21518">MESMGCKRPSQENAADASKASEINKKLGNVRGRAKCAASRSDSQRLSSAEKKRRHKFLDKLQCLRNMVPWGNKEKKSRTDELDDTILYLKYLENQYLYFQLMLAEPGSPNPSNLVTKPKKFIANKKSGASSSNQCVRSKCKLCPSSATDNRAVTICSSSRSRGIFNLCVDYTSRTIPSWPVVICSNLLLRKT</sequence>
<dbReference type="Pfam" id="PF00010">
    <property type="entry name" value="HLH"/>
    <property type="match status" value="1"/>
</dbReference>
<dbReference type="EMBL" id="JBCGBO010000001">
    <property type="protein sequence ID" value="KAK9228104.1"/>
    <property type="molecule type" value="Genomic_DNA"/>
</dbReference>
<evidence type="ECO:0000256" key="6">
    <source>
        <dbReference type="SAM" id="MobiDB-lite"/>
    </source>
</evidence>
<dbReference type="Proteomes" id="UP001428341">
    <property type="component" value="Unassembled WGS sequence"/>
</dbReference>
<evidence type="ECO:0000259" key="7">
    <source>
        <dbReference type="PROSITE" id="PS50888"/>
    </source>
</evidence>
<evidence type="ECO:0000256" key="3">
    <source>
        <dbReference type="ARBA" id="ARBA00023125"/>
    </source>
</evidence>
<dbReference type="GO" id="GO:0003677">
    <property type="term" value="F:DNA binding"/>
    <property type="evidence" value="ECO:0007669"/>
    <property type="project" value="UniProtKB-KW"/>
</dbReference>
<keyword evidence="5" id="KW-0539">Nucleus</keyword>
<dbReference type="InterPro" id="IPR036638">
    <property type="entry name" value="HLH_DNA-bd_sf"/>
</dbReference>
<feature type="region of interest" description="Disordered" evidence="6">
    <location>
        <begin position="1"/>
        <end position="52"/>
    </location>
</feature>
<evidence type="ECO:0000256" key="2">
    <source>
        <dbReference type="ARBA" id="ARBA00023015"/>
    </source>
</evidence>
<protein>
    <recommendedName>
        <fullName evidence="7">BHLH domain-containing protein</fullName>
    </recommendedName>
</protein>
<comment type="subcellular location">
    <subcellularLocation>
        <location evidence="1">Nucleus</location>
    </subcellularLocation>
</comment>
<keyword evidence="2" id="KW-0805">Transcription regulation</keyword>
<evidence type="ECO:0000313" key="8">
    <source>
        <dbReference type="EMBL" id="KAK9228104.1"/>
    </source>
</evidence>
<evidence type="ECO:0000313" key="9">
    <source>
        <dbReference type="Proteomes" id="UP001428341"/>
    </source>
</evidence>
<dbReference type="InterPro" id="IPR045239">
    <property type="entry name" value="bHLH95_bHLH"/>
</dbReference>
<dbReference type="InterPro" id="IPR011598">
    <property type="entry name" value="bHLH_dom"/>
</dbReference>
<organism evidence="8 9">
    <name type="scientific">Citrus x changshan-huyou</name>
    <dbReference type="NCBI Taxonomy" id="2935761"/>
    <lineage>
        <taxon>Eukaryota</taxon>
        <taxon>Viridiplantae</taxon>
        <taxon>Streptophyta</taxon>
        <taxon>Embryophyta</taxon>
        <taxon>Tracheophyta</taxon>
        <taxon>Spermatophyta</taxon>
        <taxon>Magnoliopsida</taxon>
        <taxon>eudicotyledons</taxon>
        <taxon>Gunneridae</taxon>
        <taxon>Pentapetalae</taxon>
        <taxon>rosids</taxon>
        <taxon>malvids</taxon>
        <taxon>Sapindales</taxon>
        <taxon>Rutaceae</taxon>
        <taxon>Aurantioideae</taxon>
        <taxon>Citrus</taxon>
    </lineage>
</organism>
<accession>A0AAP0QZ66</accession>
<proteinExistence type="predicted"/>
<evidence type="ECO:0000256" key="4">
    <source>
        <dbReference type="ARBA" id="ARBA00023163"/>
    </source>
</evidence>
<dbReference type="Gene3D" id="4.10.280.10">
    <property type="entry name" value="Helix-loop-helix DNA-binding domain"/>
    <property type="match status" value="1"/>
</dbReference>
<dbReference type="SUPFAM" id="SSF47459">
    <property type="entry name" value="HLH, helix-loop-helix DNA-binding domain"/>
    <property type="match status" value="1"/>
</dbReference>
<keyword evidence="4" id="KW-0804">Transcription</keyword>
<dbReference type="AlphaFoldDB" id="A0AAP0QZ66"/>